<dbReference type="EMBL" id="GL883115">
    <property type="protein sequence ID" value="EGG04934.1"/>
    <property type="molecule type" value="Genomic_DNA"/>
</dbReference>
<keyword evidence="3" id="KW-1185">Reference proteome</keyword>
<feature type="region of interest" description="Disordered" evidence="1">
    <location>
        <begin position="364"/>
        <end position="424"/>
    </location>
</feature>
<protein>
    <submittedName>
        <fullName evidence="2">Uncharacterized protein</fullName>
    </submittedName>
</protein>
<accession>F4RRG9</accession>
<name>F4RRG9_MELLP</name>
<organism evidence="3">
    <name type="scientific">Melampsora larici-populina (strain 98AG31 / pathotype 3-4-7)</name>
    <name type="common">Poplar leaf rust fungus</name>
    <dbReference type="NCBI Taxonomy" id="747676"/>
    <lineage>
        <taxon>Eukaryota</taxon>
        <taxon>Fungi</taxon>
        <taxon>Dikarya</taxon>
        <taxon>Basidiomycota</taxon>
        <taxon>Pucciniomycotina</taxon>
        <taxon>Pucciniomycetes</taxon>
        <taxon>Pucciniales</taxon>
        <taxon>Melampsoraceae</taxon>
        <taxon>Melampsora</taxon>
    </lineage>
</organism>
<dbReference type="GeneID" id="18934857"/>
<dbReference type="Proteomes" id="UP000001072">
    <property type="component" value="Unassembled WGS sequence"/>
</dbReference>
<gene>
    <name evidence="2" type="ORF">MELLADRAFT_88369</name>
</gene>
<proteinExistence type="predicted"/>
<dbReference type="InParanoid" id="F4RRG9"/>
<evidence type="ECO:0000313" key="3">
    <source>
        <dbReference type="Proteomes" id="UP000001072"/>
    </source>
</evidence>
<feature type="region of interest" description="Disordered" evidence="1">
    <location>
        <begin position="28"/>
        <end position="58"/>
    </location>
</feature>
<evidence type="ECO:0000313" key="2">
    <source>
        <dbReference type="EMBL" id="EGG04934.1"/>
    </source>
</evidence>
<dbReference type="AlphaFoldDB" id="F4RRG9"/>
<feature type="compositionally biased region" description="Polar residues" evidence="1">
    <location>
        <begin position="32"/>
        <end position="44"/>
    </location>
</feature>
<evidence type="ECO:0000256" key="1">
    <source>
        <dbReference type="SAM" id="MobiDB-lite"/>
    </source>
</evidence>
<dbReference type="RefSeq" id="XP_007411687.1">
    <property type="nucleotide sequence ID" value="XM_007411625.1"/>
</dbReference>
<dbReference type="VEuPathDB" id="FungiDB:MELLADRAFT_88369"/>
<dbReference type="OrthoDB" id="2504869at2759"/>
<reference evidence="3" key="1">
    <citation type="journal article" date="2011" name="Proc. Natl. Acad. Sci. U.S.A.">
        <title>Obligate biotrophy features unraveled by the genomic analysis of rust fungi.</title>
        <authorList>
            <person name="Duplessis S."/>
            <person name="Cuomo C.A."/>
            <person name="Lin Y.-C."/>
            <person name="Aerts A."/>
            <person name="Tisserant E."/>
            <person name="Veneault-Fourrey C."/>
            <person name="Joly D.L."/>
            <person name="Hacquard S."/>
            <person name="Amselem J."/>
            <person name="Cantarel B.L."/>
            <person name="Chiu R."/>
            <person name="Coutinho P.M."/>
            <person name="Feau N."/>
            <person name="Field M."/>
            <person name="Frey P."/>
            <person name="Gelhaye E."/>
            <person name="Goldberg J."/>
            <person name="Grabherr M.G."/>
            <person name="Kodira C.D."/>
            <person name="Kohler A."/>
            <person name="Kuees U."/>
            <person name="Lindquist E.A."/>
            <person name="Lucas S.M."/>
            <person name="Mago R."/>
            <person name="Mauceli E."/>
            <person name="Morin E."/>
            <person name="Murat C."/>
            <person name="Pangilinan J.L."/>
            <person name="Park R."/>
            <person name="Pearson M."/>
            <person name="Quesneville H."/>
            <person name="Rouhier N."/>
            <person name="Sakthikumar S."/>
            <person name="Salamov A.A."/>
            <person name="Schmutz J."/>
            <person name="Selles B."/>
            <person name="Shapiro H."/>
            <person name="Tanguay P."/>
            <person name="Tuskan G.A."/>
            <person name="Henrissat B."/>
            <person name="Van de Peer Y."/>
            <person name="Rouze P."/>
            <person name="Ellis J.G."/>
            <person name="Dodds P.N."/>
            <person name="Schein J.E."/>
            <person name="Zhong S."/>
            <person name="Hamelin R.C."/>
            <person name="Grigoriev I.V."/>
            <person name="Szabo L.J."/>
            <person name="Martin F."/>
        </authorList>
    </citation>
    <scope>NUCLEOTIDE SEQUENCE [LARGE SCALE GENOMIC DNA]</scope>
    <source>
        <strain evidence="3">98AG31 / pathotype 3-4-7</strain>
    </source>
</reference>
<feature type="region of interest" description="Disordered" evidence="1">
    <location>
        <begin position="313"/>
        <end position="335"/>
    </location>
</feature>
<sequence>MKPSEEELSFASTSSEFIICEDSEPERLAELSKQTKPSSSSLAIHNSREPHLNKSSTNIIKPNKNELKLASNLTFKSKSPYFQKAIIPTESGKIVSSVHKLSTSNTTRIEESSTATKCSSLDKQSLPENLATSINTTSNAIDVHAEERGTNSIHVETDSSIELGKSNVSRFIDRQSSRGSKSPSIPPKTRIRAISVKSDTISASSNSSSDESVDIPYHTLTRLNSCPACSDDWNTYKAPRSKLTHIKKCAKTNLIRPKDITTRIQKILDKQITNDTDSSSLLDLHIQSKNVQLNILEKDPQVQKSLKNDLLFKPPQQSRSHQPNPSTSGPTHHTAEKHFIGSADSSIRSGTHDLLHPGNLQALKGDTEQANHPPATPALNSGDELATPSPPDLIHSSTLLAQARSRSRTRNSLISSNGKTPYTLWDAAGGHDGFDFQRSVITPRAQ</sequence>
<dbReference type="KEGG" id="mlr:MELLADRAFT_88369"/>
<feature type="compositionally biased region" description="Polar residues" evidence="1">
    <location>
        <begin position="410"/>
        <end position="420"/>
    </location>
</feature>
<feature type="compositionally biased region" description="Polar residues" evidence="1">
    <location>
        <begin position="315"/>
        <end position="331"/>
    </location>
</feature>
<dbReference type="HOGENOM" id="CLU_614045_0_0_1"/>